<reference evidence="7" key="2">
    <citation type="journal article" date="2017" name="Front. Cell. Infect. Microbiol.">
        <title>Analysis of the Salivary Gland Transcriptome of Unfed and Partially Fed Amblyomma sculptum Ticks and Descriptive Proteome of the Saliva.</title>
        <authorList>
            <person name="Esteves E."/>
            <person name="Maruyama S.R."/>
            <person name="Kawahara R."/>
            <person name="Fujita A."/>
            <person name="Martins L.A."/>
            <person name="Righi A.A."/>
            <person name="Costa F.B."/>
            <person name="Palmisano G."/>
            <person name="Labruna M.B."/>
            <person name="Sa-Nunes A."/>
            <person name="Ribeiro J.M.C."/>
            <person name="Fogaca A.C."/>
        </authorList>
    </citation>
    <scope>NUCLEOTIDE SEQUENCE</scope>
</reference>
<dbReference type="InterPro" id="IPR023330">
    <property type="entry name" value="Rhabdovirus_ncapsid_N"/>
</dbReference>
<keyword evidence="4" id="KW-1035">Host cytoplasm</keyword>
<evidence type="ECO:0000313" key="7">
    <source>
        <dbReference type="EMBL" id="JAU00567.1"/>
    </source>
</evidence>
<reference evidence="7" key="1">
    <citation type="submission" date="2016-09" db="EMBL/GenBank/DDBJ databases">
        <authorList>
            <person name="Capua I."/>
            <person name="De Benedictis P."/>
            <person name="Joannis T."/>
            <person name="Lombin L.H."/>
            <person name="Cattoli G."/>
        </authorList>
    </citation>
    <scope>NUCLEOTIDE SEQUENCE</scope>
</reference>
<dbReference type="SUPFAM" id="SSF140809">
    <property type="entry name" value="Rhabdovirus nucleoprotein-like"/>
    <property type="match status" value="1"/>
</dbReference>
<evidence type="ECO:0000256" key="4">
    <source>
        <dbReference type="ARBA" id="ARBA00023200"/>
    </source>
</evidence>
<accession>A0A1E1XNC8</accession>
<feature type="domain" description="Rhabdovirus nucleocapsid" evidence="6">
    <location>
        <begin position="1"/>
        <end position="160"/>
    </location>
</feature>
<name>A0A1E1XNC8_AMBSC</name>
<proteinExistence type="evidence at transcript level"/>
<protein>
    <submittedName>
        <fullName evidence="7">Putative nucleocapsid protein</fullName>
    </submittedName>
</protein>
<dbReference type="GO" id="GO:0030430">
    <property type="term" value="C:host cell cytoplasm"/>
    <property type="evidence" value="ECO:0007669"/>
    <property type="project" value="UniProtKB-SubCell"/>
</dbReference>
<evidence type="ECO:0000256" key="5">
    <source>
        <dbReference type="ARBA" id="ARBA00023274"/>
    </source>
</evidence>
<dbReference type="InterPro" id="IPR035961">
    <property type="entry name" value="Rhabdovirus_nucleoprotein-like"/>
</dbReference>
<evidence type="ECO:0000256" key="3">
    <source>
        <dbReference type="ARBA" id="ARBA00022884"/>
    </source>
</evidence>
<organism evidence="7">
    <name type="scientific">Amblyomma sculptum</name>
    <name type="common">Tick</name>
    <dbReference type="NCBI Taxonomy" id="1581419"/>
    <lineage>
        <taxon>Eukaryota</taxon>
        <taxon>Metazoa</taxon>
        <taxon>Ecdysozoa</taxon>
        <taxon>Arthropoda</taxon>
        <taxon>Chelicerata</taxon>
        <taxon>Arachnida</taxon>
        <taxon>Acari</taxon>
        <taxon>Parasitiformes</taxon>
        <taxon>Ixodida</taxon>
        <taxon>Ixodoidea</taxon>
        <taxon>Ixodidae</taxon>
        <taxon>Amblyomminae</taxon>
        <taxon>Amblyomma</taxon>
    </lineage>
</organism>
<sequence length="237" mass="27872">SWLNYKPYRQMIAAFDMFMYQFPFHEWHRVRMGTQTSRLKDCAALLDAEHLSRLLDLPTDKWNMWIWTQSVAQDYNRVVRINKEATSDNGYFYYFRYLALADRSPLSATNCSSLHAFVHCVGCYLNDERSKNARVPIVSDFETIATNALVVGYAHSQRAQELRERMAKTAQLDVTGPPKTRDPLDWTVWMKTQDWQCPKFILEFGKNVVERWGGLREESMGEKVRDFTHRAFAHCYC</sequence>
<dbReference type="InterPro" id="IPR000448">
    <property type="entry name" value="Rhabdo_ncapsid"/>
</dbReference>
<dbReference type="Gene3D" id="1.10.3570.10">
    <property type="entry name" value="Rhabdovirus nucleocapsid protein like domain"/>
    <property type="match status" value="1"/>
</dbReference>
<dbReference type="AlphaFoldDB" id="A0A1E1XNC8"/>
<keyword evidence="3" id="KW-0694">RNA-binding</keyword>
<evidence type="ECO:0000259" key="6">
    <source>
        <dbReference type="Pfam" id="PF00945"/>
    </source>
</evidence>
<dbReference type="EMBL" id="GFAA01002868">
    <property type="protein sequence ID" value="JAU00567.1"/>
    <property type="molecule type" value="mRNA"/>
</dbReference>
<evidence type="ECO:0000256" key="1">
    <source>
        <dbReference type="ARBA" id="ARBA00004192"/>
    </source>
</evidence>
<keyword evidence="5" id="KW-0687">Ribonucleoprotein</keyword>
<dbReference type="Gene3D" id="1.10.3610.10">
    <property type="entry name" value="Nucleoprotein"/>
    <property type="match status" value="1"/>
</dbReference>
<dbReference type="InterPro" id="IPR023331">
    <property type="entry name" value="Rhabdovirus_ncapsid_C"/>
</dbReference>
<comment type="subcellular location">
    <subcellularLocation>
        <location evidence="1">Host cytoplasm</location>
    </subcellularLocation>
    <subcellularLocation>
        <location evidence="2">Virion</location>
    </subcellularLocation>
</comment>
<evidence type="ECO:0000256" key="2">
    <source>
        <dbReference type="ARBA" id="ARBA00004328"/>
    </source>
</evidence>
<dbReference type="GO" id="GO:0003723">
    <property type="term" value="F:RNA binding"/>
    <property type="evidence" value="ECO:0007669"/>
    <property type="project" value="UniProtKB-KW"/>
</dbReference>
<dbReference type="Pfam" id="PF00945">
    <property type="entry name" value="Rhabdo_ncap"/>
    <property type="match status" value="1"/>
</dbReference>
<dbReference type="GO" id="GO:1990904">
    <property type="term" value="C:ribonucleoprotein complex"/>
    <property type="evidence" value="ECO:0007669"/>
    <property type="project" value="UniProtKB-KW"/>
</dbReference>
<feature type="non-terminal residue" evidence="7">
    <location>
        <position position="1"/>
    </location>
</feature>